<name>A0A0E9PNJ0_ANGAN</name>
<dbReference type="AlphaFoldDB" id="A0A0E9PNJ0"/>
<proteinExistence type="predicted"/>
<reference evidence="1" key="1">
    <citation type="submission" date="2014-11" db="EMBL/GenBank/DDBJ databases">
        <authorList>
            <person name="Amaro Gonzalez C."/>
        </authorList>
    </citation>
    <scope>NUCLEOTIDE SEQUENCE</scope>
</reference>
<evidence type="ECO:0000313" key="1">
    <source>
        <dbReference type="EMBL" id="JAH06074.1"/>
    </source>
</evidence>
<organism evidence="1">
    <name type="scientific">Anguilla anguilla</name>
    <name type="common">European freshwater eel</name>
    <name type="synonym">Muraena anguilla</name>
    <dbReference type="NCBI Taxonomy" id="7936"/>
    <lineage>
        <taxon>Eukaryota</taxon>
        <taxon>Metazoa</taxon>
        <taxon>Chordata</taxon>
        <taxon>Craniata</taxon>
        <taxon>Vertebrata</taxon>
        <taxon>Euteleostomi</taxon>
        <taxon>Actinopterygii</taxon>
        <taxon>Neopterygii</taxon>
        <taxon>Teleostei</taxon>
        <taxon>Anguilliformes</taxon>
        <taxon>Anguillidae</taxon>
        <taxon>Anguilla</taxon>
    </lineage>
</organism>
<protein>
    <submittedName>
        <fullName evidence="1">Uncharacterized protein</fullName>
    </submittedName>
</protein>
<sequence>MFFKHLEPLHFYRCLKYFCQILKRHLVVHWRQI</sequence>
<accession>A0A0E9PNJ0</accession>
<dbReference type="EMBL" id="GBXM01102503">
    <property type="protein sequence ID" value="JAH06074.1"/>
    <property type="molecule type" value="Transcribed_RNA"/>
</dbReference>
<reference evidence="1" key="2">
    <citation type="journal article" date="2015" name="Fish Shellfish Immunol.">
        <title>Early steps in the European eel (Anguilla anguilla)-Vibrio vulnificus interaction in the gills: Role of the RtxA13 toxin.</title>
        <authorList>
            <person name="Callol A."/>
            <person name="Pajuelo D."/>
            <person name="Ebbesson L."/>
            <person name="Teles M."/>
            <person name="MacKenzie S."/>
            <person name="Amaro C."/>
        </authorList>
    </citation>
    <scope>NUCLEOTIDE SEQUENCE</scope>
</reference>